<dbReference type="SMART" id="SM00256">
    <property type="entry name" value="FBOX"/>
    <property type="match status" value="1"/>
</dbReference>
<name>T1KNT8_TETUR</name>
<feature type="domain" description="F-box" evidence="1">
    <location>
        <begin position="1"/>
        <end position="52"/>
    </location>
</feature>
<dbReference type="EnsemblMetazoa" id="tetur16g02170.1">
    <property type="protein sequence ID" value="tetur16g02170.1"/>
    <property type="gene ID" value="tetur16g02170"/>
</dbReference>
<dbReference type="KEGG" id="tut:107365883"/>
<protein>
    <recommendedName>
        <fullName evidence="1">F-box domain-containing protein</fullName>
    </recommendedName>
</protein>
<dbReference type="HOGENOM" id="CLU_629040_0_0_1"/>
<dbReference type="PANTHER" id="PTHR38926">
    <property type="entry name" value="F-BOX DOMAIN CONTAINING PROTEIN, EXPRESSED"/>
    <property type="match status" value="1"/>
</dbReference>
<dbReference type="OrthoDB" id="1924287at2759"/>
<evidence type="ECO:0000259" key="1">
    <source>
        <dbReference type="PROSITE" id="PS50181"/>
    </source>
</evidence>
<dbReference type="CDD" id="cd09917">
    <property type="entry name" value="F-box_SF"/>
    <property type="match status" value="1"/>
</dbReference>
<organism evidence="2 3">
    <name type="scientific">Tetranychus urticae</name>
    <name type="common">Two-spotted spider mite</name>
    <dbReference type="NCBI Taxonomy" id="32264"/>
    <lineage>
        <taxon>Eukaryota</taxon>
        <taxon>Metazoa</taxon>
        <taxon>Ecdysozoa</taxon>
        <taxon>Arthropoda</taxon>
        <taxon>Chelicerata</taxon>
        <taxon>Arachnida</taxon>
        <taxon>Acari</taxon>
        <taxon>Acariformes</taxon>
        <taxon>Trombidiformes</taxon>
        <taxon>Prostigmata</taxon>
        <taxon>Eleutherengona</taxon>
        <taxon>Raphignathae</taxon>
        <taxon>Tetranychoidea</taxon>
        <taxon>Tetranychidae</taxon>
        <taxon>Tetranychus</taxon>
    </lineage>
</organism>
<dbReference type="SUPFAM" id="SSF81383">
    <property type="entry name" value="F-box domain"/>
    <property type="match status" value="1"/>
</dbReference>
<reference evidence="3" key="1">
    <citation type="submission" date="2011-08" db="EMBL/GenBank/DDBJ databases">
        <authorList>
            <person name="Rombauts S."/>
        </authorList>
    </citation>
    <scope>NUCLEOTIDE SEQUENCE</scope>
    <source>
        <strain evidence="3">London</strain>
    </source>
</reference>
<dbReference type="Gene3D" id="3.80.10.10">
    <property type="entry name" value="Ribonuclease Inhibitor"/>
    <property type="match status" value="2"/>
</dbReference>
<dbReference type="InterPro" id="IPR032675">
    <property type="entry name" value="LRR_dom_sf"/>
</dbReference>
<dbReference type="Proteomes" id="UP000015104">
    <property type="component" value="Unassembled WGS sequence"/>
</dbReference>
<dbReference type="EMBL" id="CAEY01000277">
    <property type="status" value="NOT_ANNOTATED_CDS"/>
    <property type="molecule type" value="Genomic_DNA"/>
</dbReference>
<dbReference type="SUPFAM" id="SSF52047">
    <property type="entry name" value="RNI-like"/>
    <property type="match status" value="1"/>
</dbReference>
<proteinExistence type="predicted"/>
<dbReference type="PANTHER" id="PTHR38926:SF72">
    <property type="entry name" value="IM:7136021-RELATED"/>
    <property type="match status" value="1"/>
</dbReference>
<dbReference type="InterPro" id="IPR001810">
    <property type="entry name" value="F-box_dom"/>
</dbReference>
<dbReference type="AlphaFoldDB" id="T1KNT8"/>
<dbReference type="InterPro" id="IPR036047">
    <property type="entry name" value="F-box-like_dom_sf"/>
</dbReference>
<sequence length="449" mass="52326">MSIHFIPNEILVNIIHSLTSLKDVLNCRLVCRHWNNLIMKYGTKVETLYYNIARDSIKYYEGQNIIIQNKNLRRRNLKFLFGIIPNLKRLGIYGCPPRPIIYDLIGDYFIHLQGLCLSDTTLSEDNFIRLMENLPNLKVLTFSRRAKEFDKELPTIDVTQGLKVASSLKAVHLSGNFELDDAFQFHSGLEELEIDLVDEYHFFSPLNYESLLQNCVNLKRLSVYGFFPLMVVFQNSFPKLEHFEWNKKEDSHDFEPQEYIDAIRAARNFKKLPNLKTLVIKFFDDVLNCGIVDLTEDELVYATCDMQMYLVNFLPNLTNLCLDSGCDLKMLTTRCPNIERLQFNGSLSPKLEDSSCHLFGNLKKLKELRVVSRCITKDCIRIIVDACANLERLYVDGSFGWKEGRSLLAELCEKLNREIVFDKDNKCIETLWRDDWLNQFIDPVPDDCY</sequence>
<reference evidence="2" key="2">
    <citation type="submission" date="2015-06" db="UniProtKB">
        <authorList>
            <consortium name="EnsemblMetazoa"/>
        </authorList>
    </citation>
    <scope>IDENTIFICATION</scope>
</reference>
<evidence type="ECO:0000313" key="2">
    <source>
        <dbReference type="EnsemblMetazoa" id="tetur16g02170.1"/>
    </source>
</evidence>
<keyword evidence="3" id="KW-1185">Reference proteome</keyword>
<accession>T1KNT8</accession>
<dbReference type="PROSITE" id="PS50181">
    <property type="entry name" value="FBOX"/>
    <property type="match status" value="1"/>
</dbReference>
<dbReference type="OMA" id="KLEHFEW"/>
<dbReference type="Gene3D" id="1.20.1280.50">
    <property type="match status" value="1"/>
</dbReference>
<gene>
    <name evidence="2" type="primary">107365883</name>
</gene>
<evidence type="ECO:0000313" key="3">
    <source>
        <dbReference type="Proteomes" id="UP000015104"/>
    </source>
</evidence>
<dbReference type="Pfam" id="PF12937">
    <property type="entry name" value="F-box-like"/>
    <property type="match status" value="1"/>
</dbReference>